<dbReference type="GO" id="GO:0015697">
    <property type="term" value="P:quaternary ammonium group transport"/>
    <property type="evidence" value="ECO:0007669"/>
    <property type="project" value="UniProtKB-ARBA"/>
</dbReference>
<reference evidence="7" key="1">
    <citation type="submission" date="2015-08" db="EMBL/GenBank/DDBJ databases">
        <authorList>
            <person name="Varghese N."/>
        </authorList>
    </citation>
    <scope>NUCLEOTIDE SEQUENCE [LARGE SCALE GENOMIC DNA]</scope>
    <source>
        <strain evidence="7">DSM 17901</strain>
    </source>
</reference>
<dbReference type="SMART" id="SM00382">
    <property type="entry name" value="AAA"/>
    <property type="match status" value="1"/>
</dbReference>
<dbReference type="FunFam" id="3.40.50.300:FF:000425">
    <property type="entry name" value="Probable ABC transporter, ATP-binding subunit"/>
    <property type="match status" value="1"/>
</dbReference>
<dbReference type="PANTHER" id="PTHR43869">
    <property type="entry name" value="GLYCINE BETAINE/PROLINE BETAINE TRANSPORT SYSTEM ATP-BINDING PROTEIN PROV"/>
    <property type="match status" value="1"/>
</dbReference>
<keyword evidence="2" id="KW-0472">Membrane</keyword>
<dbReference type="Gene3D" id="3.40.50.300">
    <property type="entry name" value="P-loop containing nucleotide triphosphate hydrolases"/>
    <property type="match status" value="1"/>
</dbReference>
<accession>A0A0K6H308</accession>
<evidence type="ECO:0000313" key="7">
    <source>
        <dbReference type="Proteomes" id="UP000243535"/>
    </source>
</evidence>
<dbReference type="PROSITE" id="PS00211">
    <property type="entry name" value="ABC_TRANSPORTER_1"/>
    <property type="match status" value="1"/>
</dbReference>
<protein>
    <submittedName>
        <fullName evidence="6">ABC-type proline/glycine betaine transport system, ATPase component</fullName>
    </submittedName>
</protein>
<keyword evidence="3" id="KW-0547">Nucleotide-binding</keyword>
<dbReference type="InterPro" id="IPR003593">
    <property type="entry name" value="AAA+_ATPase"/>
</dbReference>
<dbReference type="SUPFAM" id="SSF52540">
    <property type="entry name" value="P-loop containing nucleoside triphosphate hydrolases"/>
    <property type="match status" value="1"/>
</dbReference>
<organism evidence="6 7">
    <name type="scientific">Gulbenkiania indica</name>
    <dbReference type="NCBI Taxonomy" id="375574"/>
    <lineage>
        <taxon>Bacteria</taxon>
        <taxon>Pseudomonadati</taxon>
        <taxon>Pseudomonadota</taxon>
        <taxon>Betaproteobacteria</taxon>
        <taxon>Neisseriales</taxon>
        <taxon>Chromobacteriaceae</taxon>
        <taxon>Gulbenkiania</taxon>
    </lineage>
</organism>
<evidence type="ECO:0000256" key="3">
    <source>
        <dbReference type="ARBA" id="ARBA00022741"/>
    </source>
</evidence>
<dbReference type="InterPro" id="IPR051921">
    <property type="entry name" value="ABC_osmolyte_uptake_ATP-bind"/>
</dbReference>
<dbReference type="InterPro" id="IPR027417">
    <property type="entry name" value="P-loop_NTPase"/>
</dbReference>
<gene>
    <name evidence="6" type="ORF">Ga0061063_2348</name>
</gene>
<dbReference type="GO" id="GO:0016887">
    <property type="term" value="F:ATP hydrolysis activity"/>
    <property type="evidence" value="ECO:0007669"/>
    <property type="project" value="InterPro"/>
</dbReference>
<evidence type="ECO:0000256" key="2">
    <source>
        <dbReference type="ARBA" id="ARBA00022475"/>
    </source>
</evidence>
<evidence type="ECO:0000256" key="1">
    <source>
        <dbReference type="ARBA" id="ARBA00022448"/>
    </source>
</evidence>
<dbReference type="Pfam" id="PF00005">
    <property type="entry name" value="ABC_tran"/>
    <property type="match status" value="1"/>
</dbReference>
<dbReference type="InterPro" id="IPR003439">
    <property type="entry name" value="ABC_transporter-like_ATP-bd"/>
</dbReference>
<keyword evidence="7" id="KW-1185">Reference proteome</keyword>
<proteinExistence type="predicted"/>
<dbReference type="RefSeq" id="WP_055434239.1">
    <property type="nucleotide sequence ID" value="NZ_CYHA01000005.1"/>
</dbReference>
<dbReference type="PROSITE" id="PS50893">
    <property type="entry name" value="ABC_TRANSPORTER_2"/>
    <property type="match status" value="1"/>
</dbReference>
<dbReference type="PANTHER" id="PTHR43869:SF1">
    <property type="entry name" value="GLYCINE BETAINE_PROLINE BETAINE TRANSPORT SYSTEM ATP-BINDING PROTEIN PROV"/>
    <property type="match status" value="1"/>
</dbReference>
<keyword evidence="4" id="KW-0067">ATP-binding</keyword>
<dbReference type="InterPro" id="IPR017871">
    <property type="entry name" value="ABC_transporter-like_CS"/>
</dbReference>
<evidence type="ECO:0000313" key="6">
    <source>
        <dbReference type="EMBL" id="CUA85280.1"/>
    </source>
</evidence>
<dbReference type="OrthoDB" id="9802264at2"/>
<dbReference type="Proteomes" id="UP000243535">
    <property type="component" value="Unassembled WGS sequence"/>
</dbReference>
<dbReference type="EMBL" id="CYHA01000005">
    <property type="protein sequence ID" value="CUA85280.1"/>
    <property type="molecule type" value="Genomic_DNA"/>
</dbReference>
<sequence length="307" mass="33206">MIRLEALSRHFDGHAAVEDVSLEIPEGTLQVLIGPSGCGKSTLLRLINRLIAPTTGRVLLDGVDTATLAPEALRRRIGYVIQGTGLFPHLTVAENIAVVPRLLGWPKAARRQRVEALMELVRLEPALATRYPAALSGGQQQRVGIARALAADPALLLMDESFSALDPVTRRQLQAALLDIQQRVRKTIVFVTHDMEEAVRLGDRIALMQDGRLVQNGPPDALLRHPVNAFAAAFVGEERALMRLARHSVADFMRTEPPFPLAAPAVSANLPARQALSRLLDGQPVLLVTGPSGEAVGQIALQDFAQE</sequence>
<keyword evidence="1" id="KW-0813">Transport</keyword>
<name>A0A0K6H308_9NEIS</name>
<dbReference type="GO" id="GO:0005524">
    <property type="term" value="F:ATP binding"/>
    <property type="evidence" value="ECO:0007669"/>
    <property type="project" value="UniProtKB-KW"/>
</dbReference>
<feature type="domain" description="ABC transporter" evidence="5">
    <location>
        <begin position="2"/>
        <end position="235"/>
    </location>
</feature>
<evidence type="ECO:0000256" key="4">
    <source>
        <dbReference type="ARBA" id="ARBA00022840"/>
    </source>
</evidence>
<keyword evidence="2" id="KW-1003">Cell membrane</keyword>
<evidence type="ECO:0000259" key="5">
    <source>
        <dbReference type="PROSITE" id="PS50893"/>
    </source>
</evidence>
<dbReference type="STRING" id="375574.GCA_001418035_02133"/>
<dbReference type="AlphaFoldDB" id="A0A0K6H308"/>